<dbReference type="Gene3D" id="3.30.160.60">
    <property type="entry name" value="Classic Zinc Finger"/>
    <property type="match status" value="1"/>
</dbReference>
<evidence type="ECO:0000256" key="7">
    <source>
        <dbReference type="ARBA" id="ARBA00023242"/>
    </source>
</evidence>
<evidence type="ECO:0000256" key="2">
    <source>
        <dbReference type="ARBA" id="ARBA00022723"/>
    </source>
</evidence>
<evidence type="ECO:0000256" key="4">
    <source>
        <dbReference type="ARBA" id="ARBA00022833"/>
    </source>
</evidence>
<dbReference type="PANTHER" id="PTHR45801">
    <property type="entry name" value="OS07G0101800 PROTEIN"/>
    <property type="match status" value="1"/>
</dbReference>
<dbReference type="Proteomes" id="UP000594638">
    <property type="component" value="Unassembled WGS sequence"/>
</dbReference>
<evidence type="ECO:0000256" key="5">
    <source>
        <dbReference type="ARBA" id="ARBA00023015"/>
    </source>
</evidence>
<dbReference type="AlphaFoldDB" id="A0A8S0RS11"/>
<keyword evidence="12" id="KW-1185">Reference proteome</keyword>
<dbReference type="SUPFAM" id="SSF57667">
    <property type="entry name" value="beta-beta-alpha zinc fingers"/>
    <property type="match status" value="1"/>
</dbReference>
<dbReference type="Gramene" id="OE9A042615T1">
    <property type="protein sequence ID" value="OE9A042615C1"/>
    <property type="gene ID" value="OE9A042615"/>
</dbReference>
<keyword evidence="5" id="KW-0805">Transcription regulation</keyword>
<organism evidence="11 12">
    <name type="scientific">Olea europaea subsp. europaea</name>
    <dbReference type="NCBI Taxonomy" id="158383"/>
    <lineage>
        <taxon>Eukaryota</taxon>
        <taxon>Viridiplantae</taxon>
        <taxon>Streptophyta</taxon>
        <taxon>Embryophyta</taxon>
        <taxon>Tracheophyta</taxon>
        <taxon>Spermatophyta</taxon>
        <taxon>Magnoliopsida</taxon>
        <taxon>eudicotyledons</taxon>
        <taxon>Gunneridae</taxon>
        <taxon>Pentapetalae</taxon>
        <taxon>asterids</taxon>
        <taxon>lamiids</taxon>
        <taxon>Lamiales</taxon>
        <taxon>Oleaceae</taxon>
        <taxon>Oleeae</taxon>
        <taxon>Olea</taxon>
    </lineage>
</organism>
<feature type="compositionally biased region" description="Low complexity" evidence="9">
    <location>
        <begin position="69"/>
        <end position="89"/>
    </location>
</feature>
<gene>
    <name evidence="11" type="ORF">OLEA9_A042615</name>
</gene>
<reference evidence="11 12" key="1">
    <citation type="submission" date="2019-12" db="EMBL/GenBank/DDBJ databases">
        <authorList>
            <person name="Alioto T."/>
            <person name="Alioto T."/>
            <person name="Gomez Garrido J."/>
        </authorList>
    </citation>
    <scope>NUCLEOTIDE SEQUENCE [LARGE SCALE GENOMIC DNA]</scope>
</reference>
<sequence>MEKLKWSGDKFKEKCNSTNLSFEKDRTQGFLLPQRNYRCSFCKKEFKSAQALGGHMNVHRRDRARMNLSPSPERPNSNPNPVFSSSSSSPSSTARFSPYMTSHSSFNFFSSRAFIVDEKMGKNHNREALLQVEDLTGCTARKNYGVWKTREFLRLDMNKNSLQDATVEGLDLELRLGYS</sequence>
<dbReference type="GO" id="GO:0008270">
    <property type="term" value="F:zinc ion binding"/>
    <property type="evidence" value="ECO:0007669"/>
    <property type="project" value="UniProtKB-KW"/>
</dbReference>
<dbReference type="Pfam" id="PF13912">
    <property type="entry name" value="zf-C2H2_6"/>
    <property type="match status" value="1"/>
</dbReference>
<dbReference type="InterPro" id="IPR013087">
    <property type="entry name" value="Znf_C2H2_type"/>
</dbReference>
<dbReference type="OrthoDB" id="1708403at2759"/>
<dbReference type="InterPro" id="IPR036236">
    <property type="entry name" value="Znf_C2H2_sf"/>
</dbReference>
<keyword evidence="6" id="KW-0804">Transcription</keyword>
<evidence type="ECO:0000256" key="3">
    <source>
        <dbReference type="ARBA" id="ARBA00022771"/>
    </source>
</evidence>
<dbReference type="GO" id="GO:0005634">
    <property type="term" value="C:nucleus"/>
    <property type="evidence" value="ECO:0007669"/>
    <property type="project" value="UniProtKB-SubCell"/>
</dbReference>
<dbReference type="InterPro" id="IPR052426">
    <property type="entry name" value="Plant_dev_regulator"/>
</dbReference>
<dbReference type="SMART" id="SM00355">
    <property type="entry name" value="ZnF_C2H2"/>
    <property type="match status" value="1"/>
</dbReference>
<comment type="subcellular location">
    <subcellularLocation>
        <location evidence="1">Nucleus</location>
    </subcellularLocation>
</comment>
<dbReference type="PROSITE" id="PS50157">
    <property type="entry name" value="ZINC_FINGER_C2H2_2"/>
    <property type="match status" value="1"/>
</dbReference>
<evidence type="ECO:0000256" key="8">
    <source>
        <dbReference type="PROSITE-ProRule" id="PRU00042"/>
    </source>
</evidence>
<dbReference type="PROSITE" id="PS00028">
    <property type="entry name" value="ZINC_FINGER_C2H2_1"/>
    <property type="match status" value="1"/>
</dbReference>
<accession>A0A8S0RS11</accession>
<evidence type="ECO:0000256" key="6">
    <source>
        <dbReference type="ARBA" id="ARBA00023163"/>
    </source>
</evidence>
<keyword evidence="2" id="KW-0479">Metal-binding</keyword>
<protein>
    <submittedName>
        <fullName evidence="11">Transcriptional regulator SUPERMAN-like</fullName>
    </submittedName>
</protein>
<evidence type="ECO:0000256" key="1">
    <source>
        <dbReference type="ARBA" id="ARBA00004123"/>
    </source>
</evidence>
<evidence type="ECO:0000313" key="11">
    <source>
        <dbReference type="EMBL" id="CAA2981940.1"/>
    </source>
</evidence>
<comment type="caution">
    <text evidence="11">The sequence shown here is derived from an EMBL/GenBank/DDBJ whole genome shotgun (WGS) entry which is preliminary data.</text>
</comment>
<evidence type="ECO:0000313" key="12">
    <source>
        <dbReference type="Proteomes" id="UP000594638"/>
    </source>
</evidence>
<evidence type="ECO:0000256" key="9">
    <source>
        <dbReference type="SAM" id="MobiDB-lite"/>
    </source>
</evidence>
<keyword evidence="7" id="KW-0539">Nucleus</keyword>
<evidence type="ECO:0000259" key="10">
    <source>
        <dbReference type="PROSITE" id="PS50157"/>
    </source>
</evidence>
<name>A0A8S0RS11_OLEEU</name>
<dbReference type="PANTHER" id="PTHR45801:SF110">
    <property type="entry name" value="TRANSCRIPTIONAL REGULATOR SUPERMAN"/>
    <property type="match status" value="1"/>
</dbReference>
<feature type="region of interest" description="Disordered" evidence="9">
    <location>
        <begin position="66"/>
        <end position="89"/>
    </location>
</feature>
<keyword evidence="4" id="KW-0862">Zinc</keyword>
<dbReference type="EMBL" id="CACTIH010003683">
    <property type="protein sequence ID" value="CAA2981940.1"/>
    <property type="molecule type" value="Genomic_DNA"/>
</dbReference>
<keyword evidence="3 8" id="KW-0863">Zinc-finger</keyword>
<proteinExistence type="predicted"/>
<feature type="domain" description="C2H2-type" evidence="10">
    <location>
        <begin position="37"/>
        <end position="64"/>
    </location>
</feature>